<keyword evidence="3" id="KW-0472">Membrane</keyword>
<dbReference type="OrthoDB" id="6509908at2759"/>
<feature type="transmembrane region" description="Helical" evidence="3">
    <location>
        <begin position="250"/>
        <end position="271"/>
    </location>
</feature>
<dbReference type="InterPro" id="IPR050327">
    <property type="entry name" value="Proton-linked_MCT"/>
</dbReference>
<accession>A0A401GMX5</accession>
<comment type="similarity">
    <text evidence="2">Belongs to the major facilitator superfamily. Monocarboxylate porter (TC 2.A.1.13) family.</text>
</comment>
<organism evidence="5 6">
    <name type="scientific">Sparassis crispa</name>
    <dbReference type="NCBI Taxonomy" id="139825"/>
    <lineage>
        <taxon>Eukaryota</taxon>
        <taxon>Fungi</taxon>
        <taxon>Dikarya</taxon>
        <taxon>Basidiomycota</taxon>
        <taxon>Agaricomycotina</taxon>
        <taxon>Agaricomycetes</taxon>
        <taxon>Polyporales</taxon>
        <taxon>Sparassidaceae</taxon>
        <taxon>Sparassis</taxon>
    </lineage>
</organism>
<feature type="transmembrane region" description="Helical" evidence="3">
    <location>
        <begin position="138"/>
        <end position="160"/>
    </location>
</feature>
<evidence type="ECO:0000259" key="4">
    <source>
        <dbReference type="PROSITE" id="PS50850"/>
    </source>
</evidence>
<feature type="transmembrane region" description="Helical" evidence="3">
    <location>
        <begin position="43"/>
        <end position="64"/>
    </location>
</feature>
<dbReference type="GeneID" id="38780504"/>
<dbReference type="PANTHER" id="PTHR11360:SF177">
    <property type="entry name" value="RIBOFLAVIN TRANSPORTER MCH5"/>
    <property type="match status" value="1"/>
</dbReference>
<proteinExistence type="inferred from homology"/>
<protein>
    <submittedName>
        <fullName evidence="5">Aspyridones efflux protein</fullName>
    </submittedName>
</protein>
<feature type="domain" description="Major facilitator superfamily (MFS) profile" evidence="4">
    <location>
        <begin position="45"/>
        <end position="431"/>
    </location>
</feature>
<dbReference type="InterPro" id="IPR036259">
    <property type="entry name" value="MFS_trans_sf"/>
</dbReference>
<dbReference type="PANTHER" id="PTHR11360">
    <property type="entry name" value="MONOCARBOXYLATE TRANSPORTER"/>
    <property type="match status" value="1"/>
</dbReference>
<dbReference type="GO" id="GO:0022857">
    <property type="term" value="F:transmembrane transporter activity"/>
    <property type="evidence" value="ECO:0007669"/>
    <property type="project" value="InterPro"/>
</dbReference>
<feature type="transmembrane region" description="Helical" evidence="3">
    <location>
        <begin position="84"/>
        <end position="106"/>
    </location>
</feature>
<keyword evidence="6" id="KW-1185">Reference proteome</keyword>
<evidence type="ECO:0000256" key="2">
    <source>
        <dbReference type="ARBA" id="ARBA00006727"/>
    </source>
</evidence>
<sequence length="442" mass="47759">MDSQTVAGPPSESEKKSDELSLRTVVVTPTNTELDFPEGGWEAWTVVFGGFMAFIASFGVMNTYGVFQDYYSSTLLTKSSSSTISLIGAIQIYLLYGAGPIVGRIYDAYGTSVIIPVGSFLTVFSLMMVSLAQENQPYQLFLSQGILFGIGIAAIFNPAMAVVGHWFRRRRAYAMGIVASGSSVGGVFFPIMLQRLIPTIGFPWAVRAMAFVCLFCLVVACFTIRTRLPGSRRITLRGLIDFDGFRDKKYVFAAAGAFLIFYALFIPYFYIEIYADMQGVPHNLAIYLLPIINATGIPSRIIPGILADRFGCLNVLVPSSIITSIFVLALWLPARNSGEIIAFAALYGLFTGGVVSLLPAYIYKISPLEKYGARLGSLYMVVGIATLVGTPTAGAFVHVVNNKHFNGLIIFCGVFIAVGGAILGLTGAFTKEERASAHVGEP</sequence>
<dbReference type="CDD" id="cd17352">
    <property type="entry name" value="MFS_MCT_SLC16"/>
    <property type="match status" value="1"/>
</dbReference>
<dbReference type="InterPro" id="IPR011701">
    <property type="entry name" value="MFS"/>
</dbReference>
<feature type="transmembrane region" description="Helical" evidence="3">
    <location>
        <begin position="315"/>
        <end position="334"/>
    </location>
</feature>
<dbReference type="RefSeq" id="XP_027614500.1">
    <property type="nucleotide sequence ID" value="XM_027758699.1"/>
</dbReference>
<feature type="transmembrane region" description="Helical" evidence="3">
    <location>
        <begin position="283"/>
        <end position="303"/>
    </location>
</feature>
<feature type="transmembrane region" description="Helical" evidence="3">
    <location>
        <begin position="375"/>
        <end position="396"/>
    </location>
</feature>
<dbReference type="Gene3D" id="1.20.1250.20">
    <property type="entry name" value="MFS general substrate transporter like domains"/>
    <property type="match status" value="2"/>
</dbReference>
<feature type="transmembrane region" description="Helical" evidence="3">
    <location>
        <begin position="113"/>
        <end position="132"/>
    </location>
</feature>
<feature type="transmembrane region" description="Helical" evidence="3">
    <location>
        <begin position="340"/>
        <end position="363"/>
    </location>
</feature>
<reference evidence="5 6" key="1">
    <citation type="journal article" date="2018" name="Sci. Rep.">
        <title>Genome sequence of the cauliflower mushroom Sparassis crispa (Hanabiratake) and its association with beneficial usage.</title>
        <authorList>
            <person name="Kiyama R."/>
            <person name="Furutani Y."/>
            <person name="Kawaguchi K."/>
            <person name="Nakanishi T."/>
        </authorList>
    </citation>
    <scope>NUCLEOTIDE SEQUENCE [LARGE SCALE GENOMIC DNA]</scope>
</reference>
<comment type="caution">
    <text evidence="5">The sequence shown here is derived from an EMBL/GenBank/DDBJ whole genome shotgun (WGS) entry which is preliminary data.</text>
</comment>
<dbReference type="GO" id="GO:0016020">
    <property type="term" value="C:membrane"/>
    <property type="evidence" value="ECO:0007669"/>
    <property type="project" value="UniProtKB-SubCell"/>
</dbReference>
<dbReference type="Proteomes" id="UP000287166">
    <property type="component" value="Unassembled WGS sequence"/>
</dbReference>
<gene>
    <name evidence="5" type="ORF">SCP_0506420</name>
</gene>
<evidence type="ECO:0000256" key="3">
    <source>
        <dbReference type="SAM" id="Phobius"/>
    </source>
</evidence>
<dbReference type="SUPFAM" id="SSF103473">
    <property type="entry name" value="MFS general substrate transporter"/>
    <property type="match status" value="1"/>
</dbReference>
<evidence type="ECO:0000313" key="6">
    <source>
        <dbReference type="Proteomes" id="UP000287166"/>
    </source>
</evidence>
<evidence type="ECO:0000256" key="1">
    <source>
        <dbReference type="ARBA" id="ARBA00004141"/>
    </source>
</evidence>
<dbReference type="Pfam" id="PF07690">
    <property type="entry name" value="MFS_1"/>
    <property type="match status" value="1"/>
</dbReference>
<feature type="transmembrane region" description="Helical" evidence="3">
    <location>
        <begin position="204"/>
        <end position="224"/>
    </location>
</feature>
<dbReference type="PROSITE" id="PS50850">
    <property type="entry name" value="MFS"/>
    <property type="match status" value="1"/>
</dbReference>
<evidence type="ECO:0000313" key="5">
    <source>
        <dbReference type="EMBL" id="GBE83587.1"/>
    </source>
</evidence>
<feature type="transmembrane region" description="Helical" evidence="3">
    <location>
        <begin position="408"/>
        <end position="429"/>
    </location>
</feature>
<comment type="subcellular location">
    <subcellularLocation>
        <location evidence="1">Membrane</location>
        <topology evidence="1">Multi-pass membrane protein</topology>
    </subcellularLocation>
</comment>
<dbReference type="EMBL" id="BFAD01000005">
    <property type="protein sequence ID" value="GBE83587.1"/>
    <property type="molecule type" value="Genomic_DNA"/>
</dbReference>
<keyword evidence="3" id="KW-1133">Transmembrane helix</keyword>
<dbReference type="InterPro" id="IPR020846">
    <property type="entry name" value="MFS_dom"/>
</dbReference>
<name>A0A401GMX5_9APHY</name>
<dbReference type="AlphaFoldDB" id="A0A401GMX5"/>
<feature type="transmembrane region" description="Helical" evidence="3">
    <location>
        <begin position="172"/>
        <end position="192"/>
    </location>
</feature>
<dbReference type="InParanoid" id="A0A401GMX5"/>
<keyword evidence="3" id="KW-0812">Transmembrane</keyword>